<comment type="cofactor">
    <cofactor evidence="1">
        <name>Zn(2+)</name>
        <dbReference type="ChEBI" id="CHEBI:29105"/>
    </cofactor>
</comment>
<dbReference type="AlphaFoldDB" id="A0A1Q9AJW2"/>
<name>A0A1Q9AJW2_9HYPH</name>
<dbReference type="Proteomes" id="UP000186143">
    <property type="component" value="Unassembled WGS sequence"/>
</dbReference>
<comment type="caution">
    <text evidence="6">The sequence shown here is derived from an EMBL/GenBank/DDBJ whole genome shotgun (WGS) entry which is preliminary data.</text>
</comment>
<accession>A0A1Q9AJW2</accession>
<dbReference type="GO" id="GO:0016811">
    <property type="term" value="F:hydrolase activity, acting on carbon-nitrogen (but not peptide) bonds, in linear amides"/>
    <property type="evidence" value="ECO:0007669"/>
    <property type="project" value="TreeGrafter"/>
</dbReference>
<proteinExistence type="inferred from homology"/>
<dbReference type="InterPro" id="IPR003785">
    <property type="entry name" value="Creatininase/forma_Hydrolase"/>
</dbReference>
<dbReference type="EMBL" id="MKIO01000027">
    <property type="protein sequence ID" value="OLP55584.1"/>
    <property type="molecule type" value="Genomic_DNA"/>
</dbReference>
<reference evidence="6 7" key="1">
    <citation type="submission" date="2016-09" db="EMBL/GenBank/DDBJ databases">
        <title>Rhizobium sp. nov., a novel species isolated from the rice rhizosphere.</title>
        <authorList>
            <person name="Zhao J."/>
            <person name="Zhang X."/>
        </authorList>
    </citation>
    <scope>NUCLEOTIDE SEQUENCE [LARGE SCALE GENOMIC DNA]</scope>
    <source>
        <strain evidence="6 7">MH17</strain>
    </source>
</reference>
<dbReference type="Pfam" id="PF02633">
    <property type="entry name" value="Creatininase"/>
    <property type="match status" value="1"/>
</dbReference>
<evidence type="ECO:0000313" key="6">
    <source>
        <dbReference type="EMBL" id="OLP55584.1"/>
    </source>
</evidence>
<dbReference type="Gene3D" id="3.40.50.10310">
    <property type="entry name" value="Creatininase"/>
    <property type="match status" value="1"/>
</dbReference>
<keyword evidence="3" id="KW-0378">Hydrolase</keyword>
<evidence type="ECO:0000256" key="3">
    <source>
        <dbReference type="ARBA" id="ARBA00022801"/>
    </source>
</evidence>
<comment type="similarity">
    <text evidence="5">Belongs to the creatininase superfamily.</text>
</comment>
<gene>
    <name evidence="6" type="ORF">BJF92_07860</name>
</gene>
<dbReference type="InterPro" id="IPR024087">
    <property type="entry name" value="Creatininase-like_sf"/>
</dbReference>
<keyword evidence="4" id="KW-0862">Zinc</keyword>
<organism evidence="6 7">
    <name type="scientific">Xaviernesmea rhizosphaerae</name>
    <dbReference type="NCBI Taxonomy" id="1672749"/>
    <lineage>
        <taxon>Bacteria</taxon>
        <taxon>Pseudomonadati</taxon>
        <taxon>Pseudomonadota</taxon>
        <taxon>Alphaproteobacteria</taxon>
        <taxon>Hyphomicrobiales</taxon>
        <taxon>Rhizobiaceae</taxon>
        <taxon>Rhizobium/Agrobacterium group</taxon>
        <taxon>Xaviernesmea</taxon>
    </lineage>
</organism>
<evidence type="ECO:0000313" key="7">
    <source>
        <dbReference type="Proteomes" id="UP000186143"/>
    </source>
</evidence>
<protein>
    <recommendedName>
        <fullName evidence="8">Creatinine amidohydrolase</fullName>
    </recommendedName>
</protein>
<dbReference type="PANTHER" id="PTHR35005">
    <property type="entry name" value="3-DEHYDRO-SCYLLO-INOSOSE HYDROLASE"/>
    <property type="match status" value="1"/>
</dbReference>
<dbReference type="GO" id="GO:0009231">
    <property type="term" value="P:riboflavin biosynthetic process"/>
    <property type="evidence" value="ECO:0007669"/>
    <property type="project" value="TreeGrafter"/>
</dbReference>
<dbReference type="SUPFAM" id="SSF102215">
    <property type="entry name" value="Creatininase"/>
    <property type="match status" value="1"/>
</dbReference>
<evidence type="ECO:0000256" key="4">
    <source>
        <dbReference type="ARBA" id="ARBA00022833"/>
    </source>
</evidence>
<evidence type="ECO:0008006" key="8">
    <source>
        <dbReference type="Google" id="ProtNLM"/>
    </source>
</evidence>
<dbReference type="PANTHER" id="PTHR35005:SF1">
    <property type="entry name" value="2-AMINO-5-FORMYLAMINO-6-RIBOSYLAMINOPYRIMIDIN-4(3H)-ONE 5'-MONOPHOSPHATE DEFORMYLASE"/>
    <property type="match status" value="1"/>
</dbReference>
<evidence type="ECO:0000256" key="5">
    <source>
        <dbReference type="ARBA" id="ARBA00024029"/>
    </source>
</evidence>
<dbReference type="GO" id="GO:0046872">
    <property type="term" value="F:metal ion binding"/>
    <property type="evidence" value="ECO:0007669"/>
    <property type="project" value="UniProtKB-KW"/>
</dbReference>
<evidence type="ECO:0000256" key="2">
    <source>
        <dbReference type="ARBA" id="ARBA00022723"/>
    </source>
</evidence>
<keyword evidence="2" id="KW-0479">Metal-binding</keyword>
<sequence length="286" mass="31143">MVKDKTDITGLNDSEMVEALAARPVLILPIGAVESHGDHLPAGTDNLLAARLAEELARVVDGRTPLLRLPVLPFGQVWSLGDAPVSFGVSNETVTRTIVEIARSAKAEGLSTLVVVNAHLGNAVAIRDAQRIAKEEGIVIANFFYPGAEAVIVTQREMPEAHAAYMHACEIETSYMLHLAPEHVAMSKAIANYPRFPADFSYVPDRWPEFSQSPVLGDARAAMAQKGRIILEAVLGPCRWRSFMLGRAKIRECRGQLAYFLCRPGSPAGLYSDCRDAARQDSVRLL</sequence>
<dbReference type="STRING" id="1672749.BJF92_07860"/>
<evidence type="ECO:0000256" key="1">
    <source>
        <dbReference type="ARBA" id="ARBA00001947"/>
    </source>
</evidence>